<dbReference type="Gene3D" id="1.20.1070.10">
    <property type="entry name" value="Rhodopsin 7-helix transmembrane proteins"/>
    <property type="match status" value="1"/>
</dbReference>
<dbReference type="InterPro" id="IPR017452">
    <property type="entry name" value="GPCR_Rhodpsn_7TM"/>
</dbReference>
<feature type="transmembrane region" description="Helical" evidence="10">
    <location>
        <begin position="100"/>
        <end position="118"/>
    </location>
</feature>
<evidence type="ECO:0000256" key="2">
    <source>
        <dbReference type="ARBA" id="ARBA00010663"/>
    </source>
</evidence>
<dbReference type="Proteomes" id="UP001488838">
    <property type="component" value="Unassembled WGS sequence"/>
</dbReference>
<feature type="non-terminal residue" evidence="12">
    <location>
        <position position="291"/>
    </location>
</feature>
<evidence type="ECO:0000256" key="6">
    <source>
        <dbReference type="ARBA" id="ARBA00023136"/>
    </source>
</evidence>
<feature type="transmembrane region" description="Helical" evidence="10">
    <location>
        <begin position="24"/>
        <end position="48"/>
    </location>
</feature>
<evidence type="ECO:0000256" key="1">
    <source>
        <dbReference type="ARBA" id="ARBA00004141"/>
    </source>
</evidence>
<keyword evidence="7" id="KW-1015">Disulfide bond</keyword>
<dbReference type="Pfam" id="PF13853">
    <property type="entry name" value="7tm_4"/>
    <property type="match status" value="1"/>
</dbReference>
<reference evidence="12 13" key="1">
    <citation type="journal article" date="2023" name="bioRxiv">
        <title>Conserved and derived expression patterns and positive selection on dental genes reveal complex evolutionary context of ever-growing rodent molars.</title>
        <authorList>
            <person name="Calamari Z.T."/>
            <person name="Song A."/>
            <person name="Cohen E."/>
            <person name="Akter M."/>
            <person name="Roy R.D."/>
            <person name="Hallikas O."/>
            <person name="Christensen M.M."/>
            <person name="Li P."/>
            <person name="Marangoni P."/>
            <person name="Jernvall J."/>
            <person name="Klein O.D."/>
        </authorList>
    </citation>
    <scope>NUCLEOTIDE SEQUENCE [LARGE SCALE GENOMIC DNA]</scope>
    <source>
        <strain evidence="12">V071</strain>
    </source>
</reference>
<dbReference type="PRINTS" id="PR00245">
    <property type="entry name" value="OLFACTORYR"/>
</dbReference>
<evidence type="ECO:0000259" key="11">
    <source>
        <dbReference type="PROSITE" id="PS50262"/>
    </source>
</evidence>
<keyword evidence="6 10" id="KW-0472">Membrane</keyword>
<keyword evidence="4 10" id="KW-1133">Transmembrane helix</keyword>
<feature type="domain" description="G-protein coupled receptors family 1 profile" evidence="11">
    <location>
        <begin position="39"/>
        <end position="291"/>
    </location>
</feature>
<keyword evidence="5" id="KW-0297">G-protein coupled receptor</keyword>
<evidence type="ECO:0000256" key="3">
    <source>
        <dbReference type="ARBA" id="ARBA00022692"/>
    </source>
</evidence>
<feature type="transmembrane region" description="Helical" evidence="10">
    <location>
        <begin position="201"/>
        <end position="223"/>
    </location>
</feature>
<evidence type="ECO:0000313" key="12">
    <source>
        <dbReference type="EMBL" id="KAK7798106.1"/>
    </source>
</evidence>
<gene>
    <name evidence="12" type="ORF">U0070_011697</name>
</gene>
<name>A0AAW0H8P7_MYOGA</name>
<keyword evidence="8" id="KW-0675">Receptor</keyword>
<organism evidence="12 13">
    <name type="scientific">Myodes glareolus</name>
    <name type="common">Bank vole</name>
    <name type="synonym">Clethrionomys glareolus</name>
    <dbReference type="NCBI Taxonomy" id="447135"/>
    <lineage>
        <taxon>Eukaryota</taxon>
        <taxon>Metazoa</taxon>
        <taxon>Chordata</taxon>
        <taxon>Craniata</taxon>
        <taxon>Vertebrata</taxon>
        <taxon>Euteleostomi</taxon>
        <taxon>Mammalia</taxon>
        <taxon>Eutheria</taxon>
        <taxon>Euarchontoglires</taxon>
        <taxon>Glires</taxon>
        <taxon>Rodentia</taxon>
        <taxon>Myomorpha</taxon>
        <taxon>Muroidea</taxon>
        <taxon>Cricetidae</taxon>
        <taxon>Arvicolinae</taxon>
        <taxon>Myodes</taxon>
    </lineage>
</organism>
<evidence type="ECO:0000256" key="7">
    <source>
        <dbReference type="ARBA" id="ARBA00023157"/>
    </source>
</evidence>
<proteinExistence type="inferred from homology"/>
<evidence type="ECO:0000256" key="5">
    <source>
        <dbReference type="ARBA" id="ARBA00023040"/>
    </source>
</evidence>
<keyword evidence="3 10" id="KW-0812">Transmembrane</keyword>
<comment type="similarity">
    <text evidence="2">Belongs to the G-protein coupled receptor 1 family.</text>
</comment>
<accession>A0AAW0H8P7</accession>
<comment type="caution">
    <text evidence="12">The sequence shown here is derived from an EMBL/GenBank/DDBJ whole genome shotgun (WGS) entry which is preliminary data.</text>
</comment>
<dbReference type="GO" id="GO:0004930">
    <property type="term" value="F:G protein-coupled receptor activity"/>
    <property type="evidence" value="ECO:0007669"/>
    <property type="project" value="UniProtKB-KW"/>
</dbReference>
<dbReference type="InterPro" id="IPR000276">
    <property type="entry name" value="GPCR_Rhodpsn"/>
</dbReference>
<keyword evidence="9" id="KW-0807">Transducer</keyword>
<dbReference type="PROSITE" id="PS50262">
    <property type="entry name" value="G_PROTEIN_RECEP_F1_2"/>
    <property type="match status" value="1"/>
</dbReference>
<dbReference type="InterPro" id="IPR050427">
    <property type="entry name" value="Olfactory_Receptors"/>
</dbReference>
<evidence type="ECO:0000256" key="8">
    <source>
        <dbReference type="ARBA" id="ARBA00023170"/>
    </source>
</evidence>
<dbReference type="EMBL" id="JBBHLL010000731">
    <property type="protein sequence ID" value="KAK7798106.1"/>
    <property type="molecule type" value="Genomic_DNA"/>
</dbReference>
<keyword evidence="13" id="KW-1185">Reference proteome</keyword>
<evidence type="ECO:0000256" key="10">
    <source>
        <dbReference type="SAM" id="Phobius"/>
    </source>
</evidence>
<dbReference type="PANTHER" id="PTHR48002">
    <property type="entry name" value="OLFACTORY RECEPTOR"/>
    <property type="match status" value="1"/>
</dbReference>
<evidence type="ECO:0000313" key="13">
    <source>
        <dbReference type="Proteomes" id="UP001488838"/>
    </source>
</evidence>
<evidence type="ECO:0000256" key="9">
    <source>
        <dbReference type="ARBA" id="ARBA00023224"/>
    </source>
</evidence>
<feature type="transmembrane region" description="Helical" evidence="10">
    <location>
        <begin position="138"/>
        <end position="156"/>
    </location>
</feature>
<dbReference type="AlphaFoldDB" id="A0AAW0H8P7"/>
<sequence>MKRMNNVTEFILLGLTQDPDLKKLLFIVCLIIYLITLAGNTLISVTIFISPALAIPMHFFLSYLSIIDGFYSSSIAPKMIYDLISEKSSISFNGCMTQLFAEYFFAGAEIILLIAMAYDHYVAICKPLHFMTIMNRSVCVSLVVASGIVGFVHGMIQTTFIAQLPFCGPNTINHFICDLIPILELTCTDTHIIGPLIPANSGSMCLLIFCILIASYIVILHSLGKHSSEGRHKAVSTLVTPLLNPLIYTLRNEDTKKVIKKLLGQIRTHYVCSDLYSVLNFSEVKQMTTNA</sequence>
<dbReference type="GO" id="GO:0005886">
    <property type="term" value="C:plasma membrane"/>
    <property type="evidence" value="ECO:0007669"/>
    <property type="project" value="UniProtKB-ARBA"/>
</dbReference>
<dbReference type="InterPro" id="IPR000725">
    <property type="entry name" value="Olfact_rcpt"/>
</dbReference>
<evidence type="ECO:0000256" key="4">
    <source>
        <dbReference type="ARBA" id="ARBA00022989"/>
    </source>
</evidence>
<dbReference type="PRINTS" id="PR00237">
    <property type="entry name" value="GPCRRHODOPSN"/>
</dbReference>
<dbReference type="SUPFAM" id="SSF81321">
    <property type="entry name" value="Family A G protein-coupled receptor-like"/>
    <property type="match status" value="1"/>
</dbReference>
<dbReference type="GO" id="GO:0004984">
    <property type="term" value="F:olfactory receptor activity"/>
    <property type="evidence" value="ECO:0007669"/>
    <property type="project" value="InterPro"/>
</dbReference>
<comment type="subcellular location">
    <subcellularLocation>
        <location evidence="1">Membrane</location>
        <topology evidence="1">Multi-pass membrane protein</topology>
    </subcellularLocation>
</comment>
<protein>
    <recommendedName>
        <fullName evidence="11">G-protein coupled receptors family 1 profile domain-containing protein</fullName>
    </recommendedName>
</protein>
<dbReference type="FunFam" id="1.20.1070.10:FF:000012">
    <property type="entry name" value="Olfactory receptor"/>
    <property type="match status" value="1"/>
</dbReference>
<feature type="transmembrane region" description="Helical" evidence="10">
    <location>
        <begin position="60"/>
        <end position="80"/>
    </location>
</feature>